<evidence type="ECO:0000256" key="1">
    <source>
        <dbReference type="SAM" id="Phobius"/>
    </source>
</evidence>
<keyword evidence="1" id="KW-1133">Transmembrane helix</keyword>
<organism evidence="3 4">
    <name type="scientific">Shimwellia blattae (strain ATCC 29907 / DSM 4481 / JCM 1650 / NBRC 105725 / CDC 9005-74)</name>
    <name type="common">Escherichia blattae</name>
    <dbReference type="NCBI Taxonomy" id="630626"/>
    <lineage>
        <taxon>Bacteria</taxon>
        <taxon>Pseudomonadati</taxon>
        <taxon>Pseudomonadota</taxon>
        <taxon>Gammaproteobacteria</taxon>
        <taxon>Enterobacterales</taxon>
        <taxon>Enterobacteriaceae</taxon>
        <taxon>Shimwellia</taxon>
    </lineage>
</organism>
<accession>K6UU10</accession>
<accession>I2BEB2</accession>
<sequence length="336" mass="37131">MKLLWLLLIAVLPCQAAMTITRELIAPEHVAPGQPVRVAVTFWTDTWFNPPPEWPDFPVENGTLLTTASPNQLLTRREGSTSWSGVRMERQIAAWDQGMLRLPATEITLSGAGQAPVTVPLPALEKAVTWPEDVQQPDHFLPASGLSLSQKINLYHSSGDNTLRAGDVVERVVTVRASDVAAAQIPPLLYAIAGTHTQRLTPVSQPITTGRGETTGTQRTETLRYLPVDAGVVTLPPVRLRWWDTTHQQWQVAELPGSTYPVAAPKAAGAEAALRGEIHTPAWLTTLQAAAVIAAAWLLFFFRRALLRSGRFLFRRWHRFWHPLSLPGQIPENRSK</sequence>
<keyword evidence="1" id="KW-0472">Membrane</keyword>
<feature type="chain" id="PRO_5003655926" evidence="2">
    <location>
        <begin position="17"/>
        <end position="336"/>
    </location>
</feature>
<reference evidence="3 4" key="1">
    <citation type="journal article" date="2012" name="J. Bacteriol.">
        <title>Complete genome sequence of the B12-producing Shimwellia blattae strain DSM 4481, isolated from a cockroach.</title>
        <authorList>
            <person name="Brzuszkiewicz E."/>
            <person name="Waschkowitz T."/>
            <person name="Wiezer A."/>
            <person name="Daniel R."/>
        </authorList>
    </citation>
    <scope>NUCLEOTIDE SEQUENCE [LARGE SCALE GENOMIC DNA]</scope>
    <source>
        <strain evidence="4">ATCC 29907 / DSM 4481 / JCM 1650 / NBRC 105725 / CDC 9005-74</strain>
    </source>
</reference>
<feature type="signal peptide" evidence="2">
    <location>
        <begin position="1"/>
        <end position="16"/>
    </location>
</feature>
<dbReference type="OrthoDB" id="5293418at2"/>
<dbReference type="AlphaFoldDB" id="I2BEB2"/>
<dbReference type="KEGG" id="ebt:EBL_c38380"/>
<evidence type="ECO:0000256" key="2">
    <source>
        <dbReference type="SAM" id="SignalP"/>
    </source>
</evidence>
<feature type="transmembrane region" description="Helical" evidence="1">
    <location>
        <begin position="282"/>
        <end position="302"/>
    </location>
</feature>
<evidence type="ECO:0000313" key="4">
    <source>
        <dbReference type="Proteomes" id="UP000001955"/>
    </source>
</evidence>
<dbReference type="EMBL" id="CP001560">
    <property type="protein sequence ID" value="AFJ48866.1"/>
    <property type="molecule type" value="Genomic_DNA"/>
</dbReference>
<proteinExistence type="predicted"/>
<dbReference type="RefSeq" id="WP_002442723.1">
    <property type="nucleotide sequence ID" value="NC_017910.1"/>
</dbReference>
<dbReference type="Proteomes" id="UP000001955">
    <property type="component" value="Chromosome"/>
</dbReference>
<dbReference type="STRING" id="630626.EBL_c38380"/>
<dbReference type="HOGENOM" id="CLU_836107_0_0_6"/>
<gene>
    <name evidence="3" type="ordered locus">EBL_c38380</name>
</gene>
<keyword evidence="2" id="KW-0732">Signal</keyword>
<keyword evidence="4" id="KW-1185">Reference proteome</keyword>
<evidence type="ECO:0000313" key="3">
    <source>
        <dbReference type="EMBL" id="AFJ48866.1"/>
    </source>
</evidence>
<keyword evidence="1" id="KW-0812">Transmembrane</keyword>
<name>I2BEB2_SHIBC</name>
<dbReference type="PATRIC" id="fig|630626.3.peg.3736"/>
<protein>
    <submittedName>
        <fullName evidence="3">Putative membrane protein</fullName>
    </submittedName>
</protein>